<dbReference type="GO" id="GO:0016491">
    <property type="term" value="F:oxidoreductase activity"/>
    <property type="evidence" value="ECO:0007669"/>
    <property type="project" value="UniProtKB-KW"/>
</dbReference>
<evidence type="ECO:0000313" key="4">
    <source>
        <dbReference type="EMBL" id="RKF07855.1"/>
    </source>
</evidence>
<accession>A0A3A8ADE5</accession>
<protein>
    <submittedName>
        <fullName evidence="4">FAD-binding oxidoreductase</fullName>
    </submittedName>
</protein>
<dbReference type="GO" id="GO:0005737">
    <property type="term" value="C:cytoplasm"/>
    <property type="evidence" value="ECO:0007669"/>
    <property type="project" value="TreeGrafter"/>
</dbReference>
<dbReference type="OrthoDB" id="9806601at2"/>
<name>A0A3A8ADE5_9HYPH</name>
<evidence type="ECO:0000313" key="5">
    <source>
        <dbReference type="Proteomes" id="UP000246132"/>
    </source>
</evidence>
<dbReference type="Gene3D" id="3.30.9.10">
    <property type="entry name" value="D-Amino Acid Oxidase, subunit A, domain 2"/>
    <property type="match status" value="1"/>
</dbReference>
<dbReference type="RefSeq" id="WP_109767856.1">
    <property type="nucleotide sequence ID" value="NZ_QFWV02000004.1"/>
</dbReference>
<evidence type="ECO:0000256" key="1">
    <source>
        <dbReference type="ARBA" id="ARBA00023002"/>
    </source>
</evidence>
<dbReference type="SUPFAM" id="SSF51905">
    <property type="entry name" value="FAD/NAD(P)-binding domain"/>
    <property type="match status" value="1"/>
</dbReference>
<dbReference type="AlphaFoldDB" id="A0A3A8ADE5"/>
<dbReference type="Gene3D" id="3.50.50.60">
    <property type="entry name" value="FAD/NAD(P)-binding domain"/>
    <property type="match status" value="1"/>
</dbReference>
<gene>
    <name evidence="4" type="ORF">DEM25_004040</name>
</gene>
<dbReference type="Proteomes" id="UP000246132">
    <property type="component" value="Unassembled WGS sequence"/>
</dbReference>
<dbReference type="InterPro" id="IPR006076">
    <property type="entry name" value="FAD-dep_OxRdtase"/>
</dbReference>
<feature type="domain" description="FAD dependent oxidoreductase" evidence="3">
    <location>
        <begin position="34"/>
        <end position="387"/>
    </location>
</feature>
<dbReference type="PANTHER" id="PTHR13847:SF281">
    <property type="entry name" value="FAD DEPENDENT OXIDOREDUCTASE DOMAIN-CONTAINING PROTEIN"/>
    <property type="match status" value="1"/>
</dbReference>
<proteinExistence type="predicted"/>
<dbReference type="Pfam" id="PF01266">
    <property type="entry name" value="DAO"/>
    <property type="match status" value="1"/>
</dbReference>
<dbReference type="InterPro" id="IPR036188">
    <property type="entry name" value="FAD/NAD-bd_sf"/>
</dbReference>
<feature type="region of interest" description="Disordered" evidence="2">
    <location>
        <begin position="71"/>
        <end position="90"/>
    </location>
</feature>
<evidence type="ECO:0000259" key="3">
    <source>
        <dbReference type="Pfam" id="PF01266"/>
    </source>
</evidence>
<evidence type="ECO:0000256" key="2">
    <source>
        <dbReference type="SAM" id="MobiDB-lite"/>
    </source>
</evidence>
<keyword evidence="1" id="KW-0560">Oxidoreductase</keyword>
<reference evidence="4 5" key="1">
    <citation type="journal article" date="2018" name="Int. J. Syst. Bacteriol.">
        <title>Oceaniradius stylonemae gen. nov., sp. nov., isolated from a red alga, Stylonema cornu-cervi.</title>
        <authorList>
            <person name="Jeong S."/>
        </authorList>
    </citation>
    <scope>NUCLEOTIDE SEQUENCE [LARGE SCALE GENOMIC DNA]</scope>
    <source>
        <strain evidence="4 5">StC1</strain>
    </source>
</reference>
<dbReference type="PANTHER" id="PTHR13847">
    <property type="entry name" value="SARCOSINE DEHYDROGENASE-RELATED"/>
    <property type="match status" value="1"/>
</dbReference>
<dbReference type="EMBL" id="QFWV02000004">
    <property type="protein sequence ID" value="RKF07855.1"/>
    <property type="molecule type" value="Genomic_DNA"/>
</dbReference>
<sequence length="431" mass="46599">MDYRSPISPGLSWYEATVGDRPDYPALDGDVTADICIVGGGFTGLSAAAEAARLGASVVLLDAARCGDGASGRNGGQLNTGQRSSADEQEKELGFERAKALFDIAEEAKRHMLAFAEENGIDIDYTQGHVSVVHKPRYVDDYRAYADTMAERFGYPYLRFLDREETAEIVGSERYFGGVYDGGTGHIHPLKLVVGTARVAAARGARLHENTKVIGLASASGKVRVITGEGTVTADRVLLAVNAHGDARLERTMASHVMPISSFIGATVPLEGGVAETILPGRESVDDSRFVVRYFRRLGDGRLLFGGREAYGGETPADIEAGVRRQMVEVYPALKDIEITHAWGGSVGITLPRQPFVREVMPGVTAMGGYSGHGVMLSNFTGKMWAEAVAGNRDRLSLFRELNVPPFPGGRRFRKPLLTLALTWYAMLDRL</sequence>
<keyword evidence="5" id="KW-1185">Reference proteome</keyword>
<organism evidence="4 5">
    <name type="scientific">Oceaniradius stylonematis</name>
    <dbReference type="NCBI Taxonomy" id="2184161"/>
    <lineage>
        <taxon>Bacteria</taxon>
        <taxon>Pseudomonadati</taxon>
        <taxon>Pseudomonadota</taxon>
        <taxon>Alphaproteobacteria</taxon>
        <taxon>Hyphomicrobiales</taxon>
        <taxon>Ahrensiaceae</taxon>
        <taxon>Oceaniradius</taxon>
    </lineage>
</organism>
<comment type="caution">
    <text evidence="4">The sequence shown here is derived from an EMBL/GenBank/DDBJ whole genome shotgun (WGS) entry which is preliminary data.</text>
</comment>